<dbReference type="RefSeq" id="WP_101497470.1">
    <property type="nucleotide sequence ID" value="NZ_LNJZ01000009.1"/>
</dbReference>
<evidence type="ECO:0000259" key="11">
    <source>
        <dbReference type="Pfam" id="PF00899"/>
    </source>
</evidence>
<evidence type="ECO:0000256" key="7">
    <source>
        <dbReference type="ARBA" id="ARBA00022989"/>
    </source>
</evidence>
<evidence type="ECO:0000256" key="4">
    <source>
        <dbReference type="ARBA" id="ARBA00022692"/>
    </source>
</evidence>
<dbReference type="GO" id="GO:0008641">
    <property type="term" value="F:ubiquitin-like modifier activating enzyme activity"/>
    <property type="evidence" value="ECO:0007669"/>
    <property type="project" value="InterPro"/>
</dbReference>
<name>A0A4R6TZI3_9GAMM</name>
<dbReference type="InterPro" id="IPR035985">
    <property type="entry name" value="Ubiquitin-activating_enz"/>
</dbReference>
<dbReference type="CDD" id="cd00755">
    <property type="entry name" value="YgdL_like"/>
    <property type="match status" value="1"/>
</dbReference>
<accession>A0A4R6TZI3</accession>
<feature type="domain" description="THIF-type NAD/FAD binding fold" evidence="11">
    <location>
        <begin position="11"/>
        <end position="254"/>
    </location>
</feature>
<evidence type="ECO:0000256" key="9">
    <source>
        <dbReference type="ARBA" id="ARBA00074884"/>
    </source>
</evidence>
<dbReference type="Gene3D" id="3.40.50.720">
    <property type="entry name" value="NAD(P)-binding Rossmann-like Domain"/>
    <property type="match status" value="1"/>
</dbReference>
<dbReference type="GO" id="GO:0005524">
    <property type="term" value="F:ATP binding"/>
    <property type="evidence" value="ECO:0007669"/>
    <property type="project" value="UniProtKB-KW"/>
</dbReference>
<dbReference type="EMBL" id="SNYK01000002">
    <property type="protein sequence ID" value="TDQ39390.1"/>
    <property type="molecule type" value="Genomic_DNA"/>
</dbReference>
<keyword evidence="13" id="KW-1185">Reference proteome</keyword>
<dbReference type="GO" id="GO:0061503">
    <property type="term" value="F:tRNA threonylcarbamoyladenosine dehydratase"/>
    <property type="evidence" value="ECO:0007669"/>
    <property type="project" value="TreeGrafter"/>
</dbReference>
<evidence type="ECO:0000256" key="8">
    <source>
        <dbReference type="ARBA" id="ARBA00023136"/>
    </source>
</evidence>
<dbReference type="SUPFAM" id="SSF69572">
    <property type="entry name" value="Activating enzymes of the ubiquitin-like proteins"/>
    <property type="match status" value="1"/>
</dbReference>
<dbReference type="NCBIfam" id="NF011696">
    <property type="entry name" value="PRK15116.1"/>
    <property type="match status" value="1"/>
</dbReference>
<reference evidence="12 13" key="1">
    <citation type="submission" date="2019-03" db="EMBL/GenBank/DDBJ databases">
        <title>Genomic Encyclopedia of Type Strains, Phase IV (KMG-IV): sequencing the most valuable type-strain genomes for metagenomic binning, comparative biology and taxonomic classification.</title>
        <authorList>
            <person name="Goeker M."/>
        </authorList>
    </citation>
    <scope>NUCLEOTIDE SEQUENCE [LARGE SCALE GENOMIC DNA]</scope>
    <source>
        <strain evidence="12 13">DSM 28679</strain>
    </source>
</reference>
<dbReference type="GO" id="GO:0016020">
    <property type="term" value="C:membrane"/>
    <property type="evidence" value="ECO:0007669"/>
    <property type="project" value="UniProtKB-SubCell"/>
</dbReference>
<keyword evidence="4" id="KW-0812">Transmembrane</keyword>
<sequence>METQRFGGIARLYGVQGLQRLQQAHVAVVGIGGVGSWAAEALVRSGVGEITLIDLDDICVTNTNRQVHTLGSTVGQLKVDAMAGRLLAINPACQVHAVADFLTEDNLGELLHERLDHVIDCIDSLAAKVALIAWCRRRKIALITTGGAGGQIDPTQVQVADLNKTFHDPLAARVRSRLKKDYGFTRTPKKNFGVPCVFSSEQLRYPTPDGQVCHEKGFIGEGVKLDCAGGFGAAMTVTATFGLVAAARVLDAIVAGKRRPADVSAEASVVAGSG</sequence>
<dbReference type="GO" id="GO:0061504">
    <property type="term" value="P:cyclic threonylcarbamoyladenosine biosynthetic process"/>
    <property type="evidence" value="ECO:0007669"/>
    <property type="project" value="TreeGrafter"/>
</dbReference>
<dbReference type="PANTHER" id="PTHR43267">
    <property type="entry name" value="TRNA THREONYLCARBAMOYLADENOSINE DEHYDRATASE"/>
    <property type="match status" value="1"/>
</dbReference>
<dbReference type="AlphaFoldDB" id="A0A4R6TZI3"/>
<evidence type="ECO:0000313" key="12">
    <source>
        <dbReference type="EMBL" id="TDQ39390.1"/>
    </source>
</evidence>
<evidence type="ECO:0000256" key="5">
    <source>
        <dbReference type="ARBA" id="ARBA00022741"/>
    </source>
</evidence>
<dbReference type="InterPro" id="IPR000594">
    <property type="entry name" value="ThiF_NAD_FAD-bd"/>
</dbReference>
<evidence type="ECO:0000256" key="2">
    <source>
        <dbReference type="ARBA" id="ARBA00009919"/>
    </source>
</evidence>
<keyword evidence="8" id="KW-0472">Membrane</keyword>
<evidence type="ECO:0000256" key="1">
    <source>
        <dbReference type="ARBA" id="ARBA00004167"/>
    </source>
</evidence>
<comment type="similarity">
    <text evidence="2">Belongs to the HesA/MoeB/ThiF family.</text>
</comment>
<protein>
    <recommendedName>
        <fullName evidence="9">tRNA threonylcarbamoyladenosine dehydratase</fullName>
    </recommendedName>
    <alternativeName>
        <fullName evidence="10">t(6)A37 dehydratase</fullName>
    </alternativeName>
</protein>
<dbReference type="PANTHER" id="PTHR43267:SF1">
    <property type="entry name" value="TRNA THREONYLCARBAMOYLADENOSINE DEHYDRATASE"/>
    <property type="match status" value="1"/>
</dbReference>
<keyword evidence="7" id="KW-1133">Transmembrane helix</keyword>
<keyword evidence="5" id="KW-0547">Nucleotide-binding</keyword>
<evidence type="ECO:0000256" key="3">
    <source>
        <dbReference type="ARBA" id="ARBA00022598"/>
    </source>
</evidence>
<proteinExistence type="inferred from homology"/>
<dbReference type="OrthoDB" id="9804150at2"/>
<comment type="subcellular location">
    <subcellularLocation>
        <location evidence="1">Membrane</location>
        <topology evidence="1">Single-pass membrane protein</topology>
    </subcellularLocation>
</comment>
<comment type="caution">
    <text evidence="12">The sequence shown here is derived from an EMBL/GenBank/DDBJ whole genome shotgun (WGS) entry which is preliminary data.</text>
</comment>
<evidence type="ECO:0000313" key="13">
    <source>
        <dbReference type="Proteomes" id="UP000294575"/>
    </source>
</evidence>
<gene>
    <name evidence="12" type="ORF">DFQ45_10281</name>
</gene>
<evidence type="ECO:0000256" key="10">
    <source>
        <dbReference type="ARBA" id="ARBA00083375"/>
    </source>
</evidence>
<dbReference type="Proteomes" id="UP000294575">
    <property type="component" value="Unassembled WGS sequence"/>
</dbReference>
<dbReference type="InterPro" id="IPR045886">
    <property type="entry name" value="ThiF/MoeB/HesA"/>
</dbReference>
<keyword evidence="3" id="KW-0436">Ligase</keyword>
<evidence type="ECO:0000256" key="6">
    <source>
        <dbReference type="ARBA" id="ARBA00022840"/>
    </source>
</evidence>
<organism evidence="12 13">
    <name type="scientific">Thiopseudomonas denitrificans</name>
    <dbReference type="NCBI Taxonomy" id="1501432"/>
    <lineage>
        <taxon>Bacteria</taxon>
        <taxon>Pseudomonadati</taxon>
        <taxon>Pseudomonadota</taxon>
        <taxon>Gammaproteobacteria</taxon>
        <taxon>Pseudomonadales</taxon>
        <taxon>Pseudomonadaceae</taxon>
        <taxon>Thiopseudomonas</taxon>
    </lineage>
</organism>
<keyword evidence="6" id="KW-0067">ATP-binding</keyword>
<dbReference type="FunFam" id="3.40.50.720:FF:000096">
    <property type="entry name" value="tRNA cyclic N6-threonylcarbamoyladenosine(37) synthase TcdA"/>
    <property type="match status" value="1"/>
</dbReference>
<dbReference type="Pfam" id="PF00899">
    <property type="entry name" value="ThiF"/>
    <property type="match status" value="1"/>
</dbReference>